<dbReference type="OrthoDB" id="5858197at2759"/>
<feature type="region of interest" description="Disordered" evidence="1">
    <location>
        <begin position="171"/>
        <end position="195"/>
    </location>
</feature>
<sequence>MVKGTTAYCSVIDVEGLISKGSSSVKLGEDSAENPIRNVEGKISNPMITCHRKHDEPLILCFSILKSEKILKTAISYQPGGTPRVIEDKEIRVPHVIVGKESVSIASYNSEDNEDILAEEYKSYVSNCMYMDTGEFIPGVILRSDLLTTTTTTTSTTSLITTLDVLTTNPTMLKEDGNDTTMPIPSSSSPTELASLETNTTGISDSTEQVLSPIDNLSDATHISNDTEPTIFIEVTSASTINNDTISTPITNDTNTISDLGRGTEATETAATWQPIVTTNETETAITTADDEDYGNIGNATQTMDMWAQGLLQLSSESQEETTVHKKTTTGAGNLTNWTREFVDKCSAAAGLSLGQSMVGFLTTVLTV</sequence>
<dbReference type="EMBL" id="UZAF01022657">
    <property type="protein sequence ID" value="VDO86442.1"/>
    <property type="molecule type" value="Genomic_DNA"/>
</dbReference>
<evidence type="ECO:0000313" key="4">
    <source>
        <dbReference type="WBParaSite" id="HPLM_0002086901-mRNA-1"/>
    </source>
</evidence>
<keyword evidence="3" id="KW-1185">Reference proteome</keyword>
<dbReference type="WBParaSite" id="HPLM_0002086901-mRNA-1">
    <property type="protein sequence ID" value="HPLM_0002086901-mRNA-1"/>
    <property type="gene ID" value="HPLM_0002086901"/>
</dbReference>
<name>A0A0N4X927_HAEPC</name>
<protein>
    <submittedName>
        <fullName evidence="4">Wsv295</fullName>
    </submittedName>
</protein>
<evidence type="ECO:0000256" key="1">
    <source>
        <dbReference type="SAM" id="MobiDB-lite"/>
    </source>
</evidence>
<evidence type="ECO:0000313" key="2">
    <source>
        <dbReference type="EMBL" id="VDO86442.1"/>
    </source>
</evidence>
<organism evidence="4">
    <name type="scientific">Haemonchus placei</name>
    <name type="common">Barber's pole worm</name>
    <dbReference type="NCBI Taxonomy" id="6290"/>
    <lineage>
        <taxon>Eukaryota</taxon>
        <taxon>Metazoa</taxon>
        <taxon>Ecdysozoa</taxon>
        <taxon>Nematoda</taxon>
        <taxon>Chromadorea</taxon>
        <taxon>Rhabditida</taxon>
        <taxon>Rhabditina</taxon>
        <taxon>Rhabditomorpha</taxon>
        <taxon>Strongyloidea</taxon>
        <taxon>Trichostrongylidae</taxon>
        <taxon>Haemonchus</taxon>
    </lineage>
</organism>
<gene>
    <name evidence="2" type="ORF">HPLM_LOCUS20861</name>
</gene>
<reference evidence="2 3" key="2">
    <citation type="submission" date="2018-11" db="EMBL/GenBank/DDBJ databases">
        <authorList>
            <consortium name="Pathogen Informatics"/>
        </authorList>
    </citation>
    <scope>NUCLEOTIDE SEQUENCE [LARGE SCALE GENOMIC DNA]</scope>
    <source>
        <strain evidence="2 3">MHpl1</strain>
    </source>
</reference>
<reference evidence="4" key="1">
    <citation type="submission" date="2017-02" db="UniProtKB">
        <authorList>
            <consortium name="WormBaseParasite"/>
        </authorList>
    </citation>
    <scope>IDENTIFICATION</scope>
</reference>
<proteinExistence type="predicted"/>
<dbReference type="AlphaFoldDB" id="A0A0N4X927"/>
<feature type="compositionally biased region" description="Low complexity" evidence="1">
    <location>
        <begin position="180"/>
        <end position="191"/>
    </location>
</feature>
<accession>A0A0N4X927</accession>
<evidence type="ECO:0000313" key="3">
    <source>
        <dbReference type="Proteomes" id="UP000268014"/>
    </source>
</evidence>
<dbReference type="Proteomes" id="UP000268014">
    <property type="component" value="Unassembled WGS sequence"/>
</dbReference>